<dbReference type="RefSeq" id="WP_143083256.1">
    <property type="nucleotide sequence ID" value="NZ_FOUB01000001.1"/>
</dbReference>
<keyword evidence="2" id="KW-1185">Reference proteome</keyword>
<accession>A0A1I4IPA1</accession>
<gene>
    <name evidence="1" type="ORF">SAMN05421863_10013</name>
</gene>
<evidence type="ECO:0000313" key="2">
    <source>
        <dbReference type="Proteomes" id="UP000183287"/>
    </source>
</evidence>
<sequence>MTSLLVAPTFAFSRHFHRTAVRLPDFSRKPGDTRNQCHCLRPSPDNLFQTPGTRQPPDAMAGASLVRSSQQCIAGGDVESGHRQYAGSTPIREGAEQHHWHWAQSHQEERPAAVSAGAMPGHVGRQCAGQCRPKVSAADGIPFSSRYWQSQQADYCAGVAAQSGSRDDEQARPVAGRC</sequence>
<name>A0A1I4IPA1_9PROT</name>
<dbReference type="AlphaFoldDB" id="A0A1I4IPA1"/>
<protein>
    <submittedName>
        <fullName evidence="1">Uncharacterized protein</fullName>
    </submittedName>
</protein>
<evidence type="ECO:0000313" key="1">
    <source>
        <dbReference type="EMBL" id="SFL56105.1"/>
    </source>
</evidence>
<dbReference type="EMBL" id="FOUB01000001">
    <property type="protein sequence ID" value="SFL56105.1"/>
    <property type="molecule type" value="Genomic_DNA"/>
</dbReference>
<reference evidence="2" key="1">
    <citation type="submission" date="2016-10" db="EMBL/GenBank/DDBJ databases">
        <authorList>
            <person name="Varghese N."/>
            <person name="Submissions S."/>
        </authorList>
    </citation>
    <scope>NUCLEOTIDE SEQUENCE [LARGE SCALE GENOMIC DNA]</scope>
    <source>
        <strain evidence="2">Nm44</strain>
    </source>
</reference>
<proteinExistence type="predicted"/>
<organism evidence="1 2">
    <name type="scientific">Nitrosomonas communis</name>
    <dbReference type="NCBI Taxonomy" id="44574"/>
    <lineage>
        <taxon>Bacteria</taxon>
        <taxon>Pseudomonadati</taxon>
        <taxon>Pseudomonadota</taxon>
        <taxon>Betaproteobacteria</taxon>
        <taxon>Nitrosomonadales</taxon>
        <taxon>Nitrosomonadaceae</taxon>
        <taxon>Nitrosomonas</taxon>
    </lineage>
</organism>
<dbReference type="Proteomes" id="UP000183287">
    <property type="component" value="Unassembled WGS sequence"/>
</dbReference>